<evidence type="ECO:0000313" key="3">
    <source>
        <dbReference type="Proteomes" id="UP000813444"/>
    </source>
</evidence>
<dbReference type="EMBL" id="JAGPNK010000008">
    <property type="protein sequence ID" value="KAH7316816.1"/>
    <property type="molecule type" value="Genomic_DNA"/>
</dbReference>
<sequence>MPASPPTMSATESITVNHTLCSVKNSEQQVHSTSSSQPIPKPAPFPTLKPEAGSILAIVQENSPRELYVSPLLWSEKHLELLQCRFLRRKIPSYEKVTVVPSKPQSSSAEHELEWLDSRTPLDWAARAAEHIPGCYVESTRTSLVTSILAVCSYKRADASSPTFRFDNGHYKTKLATSALYTLDSVPSLAYLDLSRLKSVRAAYRFRRRKRMKFLRNVVSDPETPPTDPFIVAVLIALAQGQQKAETRRTSGPGSNTPRLQGKGAPPAGQIEQQPPRILRYVHVLATPHGRTPSLYLYTAFIPPAFLSKFSQPRKASPHDTITIFSYRLSLGPPYHLPGKVQAVLNAERPTKKVL</sequence>
<dbReference type="OrthoDB" id="5343483at2759"/>
<feature type="compositionally biased region" description="Polar residues" evidence="1">
    <location>
        <begin position="25"/>
        <end position="38"/>
    </location>
</feature>
<gene>
    <name evidence="2" type="ORF">B0I35DRAFT_434052</name>
</gene>
<feature type="region of interest" description="Disordered" evidence="1">
    <location>
        <begin position="243"/>
        <end position="271"/>
    </location>
</feature>
<dbReference type="AlphaFoldDB" id="A0A8K0WR47"/>
<comment type="caution">
    <text evidence="2">The sequence shown here is derived from an EMBL/GenBank/DDBJ whole genome shotgun (WGS) entry which is preliminary data.</text>
</comment>
<proteinExistence type="predicted"/>
<evidence type="ECO:0000256" key="1">
    <source>
        <dbReference type="SAM" id="MobiDB-lite"/>
    </source>
</evidence>
<keyword evidence="3" id="KW-1185">Reference proteome</keyword>
<feature type="region of interest" description="Disordered" evidence="1">
    <location>
        <begin position="25"/>
        <end position="44"/>
    </location>
</feature>
<evidence type="ECO:0000313" key="2">
    <source>
        <dbReference type="EMBL" id="KAH7316816.1"/>
    </source>
</evidence>
<feature type="compositionally biased region" description="Polar residues" evidence="1">
    <location>
        <begin position="243"/>
        <end position="259"/>
    </location>
</feature>
<reference evidence="2" key="1">
    <citation type="journal article" date="2021" name="Nat. Commun.">
        <title>Genetic determinants of endophytism in the Arabidopsis root mycobiome.</title>
        <authorList>
            <person name="Mesny F."/>
            <person name="Miyauchi S."/>
            <person name="Thiergart T."/>
            <person name="Pickel B."/>
            <person name="Atanasova L."/>
            <person name="Karlsson M."/>
            <person name="Huettel B."/>
            <person name="Barry K.W."/>
            <person name="Haridas S."/>
            <person name="Chen C."/>
            <person name="Bauer D."/>
            <person name="Andreopoulos W."/>
            <person name="Pangilinan J."/>
            <person name="LaButti K."/>
            <person name="Riley R."/>
            <person name="Lipzen A."/>
            <person name="Clum A."/>
            <person name="Drula E."/>
            <person name="Henrissat B."/>
            <person name="Kohler A."/>
            <person name="Grigoriev I.V."/>
            <person name="Martin F.M."/>
            <person name="Hacquard S."/>
        </authorList>
    </citation>
    <scope>NUCLEOTIDE SEQUENCE</scope>
    <source>
        <strain evidence="2">MPI-CAGE-CH-0235</strain>
    </source>
</reference>
<name>A0A8K0WR47_9HYPO</name>
<accession>A0A8K0WR47</accession>
<dbReference type="Proteomes" id="UP000813444">
    <property type="component" value="Unassembled WGS sequence"/>
</dbReference>
<protein>
    <submittedName>
        <fullName evidence="2">Uncharacterized protein</fullName>
    </submittedName>
</protein>
<organism evidence="2 3">
    <name type="scientific">Stachybotrys elegans</name>
    <dbReference type="NCBI Taxonomy" id="80388"/>
    <lineage>
        <taxon>Eukaryota</taxon>
        <taxon>Fungi</taxon>
        <taxon>Dikarya</taxon>
        <taxon>Ascomycota</taxon>
        <taxon>Pezizomycotina</taxon>
        <taxon>Sordariomycetes</taxon>
        <taxon>Hypocreomycetidae</taxon>
        <taxon>Hypocreales</taxon>
        <taxon>Stachybotryaceae</taxon>
        <taxon>Stachybotrys</taxon>
    </lineage>
</organism>